<reference evidence="2" key="1">
    <citation type="submission" date="2021-01" db="EMBL/GenBank/DDBJ databases">
        <title>Caligus Genome Assembly.</title>
        <authorList>
            <person name="Gallardo-Escarate C."/>
        </authorList>
    </citation>
    <scope>NUCLEOTIDE SEQUENCE [LARGE SCALE GENOMIC DNA]</scope>
</reference>
<feature type="non-terminal residue" evidence="1">
    <location>
        <position position="1"/>
    </location>
</feature>
<keyword evidence="2" id="KW-1185">Reference proteome</keyword>
<name>A0A7T8HME5_CALRO</name>
<accession>A0A7T8HME5</accession>
<dbReference type="Proteomes" id="UP000595437">
    <property type="component" value="Chromosome 3"/>
</dbReference>
<dbReference type="AlphaFoldDB" id="A0A7T8HME5"/>
<organism evidence="1 2">
    <name type="scientific">Caligus rogercresseyi</name>
    <name type="common">Sea louse</name>
    <dbReference type="NCBI Taxonomy" id="217165"/>
    <lineage>
        <taxon>Eukaryota</taxon>
        <taxon>Metazoa</taxon>
        <taxon>Ecdysozoa</taxon>
        <taxon>Arthropoda</taxon>
        <taxon>Crustacea</taxon>
        <taxon>Multicrustacea</taxon>
        <taxon>Hexanauplia</taxon>
        <taxon>Copepoda</taxon>
        <taxon>Siphonostomatoida</taxon>
        <taxon>Caligidae</taxon>
        <taxon>Caligus</taxon>
    </lineage>
</organism>
<protein>
    <submittedName>
        <fullName evidence="1">Uncharacterized protein</fullName>
    </submittedName>
</protein>
<sequence>HWYLDIRVIPSELTSRPLSFTPQTSGRPWFIPHPRRGCHAYLNTPYQTSATASTPLSNPPMTPETKMRTGFWGRLRMMKLGCEYLGSYGGKKPLTLEVSVYGTKSTLRSTGVDRSLFHIQNFPAKEK</sequence>
<proteinExistence type="predicted"/>
<evidence type="ECO:0000313" key="2">
    <source>
        <dbReference type="Proteomes" id="UP000595437"/>
    </source>
</evidence>
<gene>
    <name evidence="1" type="ORF">FKW44_005008</name>
</gene>
<dbReference type="EMBL" id="CP045892">
    <property type="protein sequence ID" value="QQP52761.1"/>
    <property type="molecule type" value="Genomic_DNA"/>
</dbReference>
<evidence type="ECO:0000313" key="1">
    <source>
        <dbReference type="EMBL" id="QQP52761.1"/>
    </source>
</evidence>